<dbReference type="InterPro" id="IPR036259">
    <property type="entry name" value="MFS_trans_sf"/>
</dbReference>
<name>A0A6A6UC66_9PEZI</name>
<keyword evidence="5 6" id="KW-0472">Membrane</keyword>
<dbReference type="Proteomes" id="UP000799302">
    <property type="component" value="Unassembled WGS sequence"/>
</dbReference>
<accession>A0A6A6UC66</accession>
<evidence type="ECO:0000256" key="1">
    <source>
        <dbReference type="ARBA" id="ARBA00004141"/>
    </source>
</evidence>
<dbReference type="SUPFAM" id="SSF103473">
    <property type="entry name" value="MFS general substrate transporter"/>
    <property type="match status" value="2"/>
</dbReference>
<feature type="domain" description="Major facilitator superfamily (MFS) profile" evidence="7">
    <location>
        <begin position="54"/>
        <end position="568"/>
    </location>
</feature>
<dbReference type="AlphaFoldDB" id="A0A6A6UC66"/>
<dbReference type="EMBL" id="MU004236">
    <property type="protein sequence ID" value="KAF2668524.1"/>
    <property type="molecule type" value="Genomic_DNA"/>
</dbReference>
<dbReference type="CDD" id="cd06179">
    <property type="entry name" value="MFS_TRI12_like"/>
    <property type="match status" value="1"/>
</dbReference>
<feature type="transmembrane region" description="Helical" evidence="6">
    <location>
        <begin position="119"/>
        <end position="138"/>
    </location>
</feature>
<dbReference type="InterPro" id="IPR010573">
    <property type="entry name" value="MFS_Str1/Tri12-like"/>
</dbReference>
<feature type="transmembrane region" description="Helical" evidence="6">
    <location>
        <begin position="50"/>
        <end position="76"/>
    </location>
</feature>
<keyword evidence="4 6" id="KW-1133">Transmembrane helix</keyword>
<evidence type="ECO:0000256" key="6">
    <source>
        <dbReference type="SAM" id="Phobius"/>
    </source>
</evidence>
<evidence type="ECO:0000259" key="7">
    <source>
        <dbReference type="PROSITE" id="PS50850"/>
    </source>
</evidence>
<keyword evidence="3 6" id="KW-0812">Transmembrane</keyword>
<dbReference type="GO" id="GO:0022857">
    <property type="term" value="F:transmembrane transporter activity"/>
    <property type="evidence" value="ECO:0007669"/>
    <property type="project" value="InterPro"/>
</dbReference>
<feature type="transmembrane region" description="Helical" evidence="6">
    <location>
        <begin position="486"/>
        <end position="508"/>
    </location>
</feature>
<organism evidence="8 9">
    <name type="scientific">Microthyrium microscopicum</name>
    <dbReference type="NCBI Taxonomy" id="703497"/>
    <lineage>
        <taxon>Eukaryota</taxon>
        <taxon>Fungi</taxon>
        <taxon>Dikarya</taxon>
        <taxon>Ascomycota</taxon>
        <taxon>Pezizomycotina</taxon>
        <taxon>Dothideomycetes</taxon>
        <taxon>Dothideomycetes incertae sedis</taxon>
        <taxon>Microthyriales</taxon>
        <taxon>Microthyriaceae</taxon>
        <taxon>Microthyrium</taxon>
    </lineage>
</organism>
<feature type="transmembrane region" description="Helical" evidence="6">
    <location>
        <begin position="210"/>
        <end position="230"/>
    </location>
</feature>
<feature type="transmembrane region" description="Helical" evidence="6">
    <location>
        <begin position="545"/>
        <end position="563"/>
    </location>
</feature>
<dbReference type="PROSITE" id="PS00216">
    <property type="entry name" value="SUGAR_TRANSPORT_1"/>
    <property type="match status" value="1"/>
</dbReference>
<gene>
    <name evidence="8" type="ORF">BT63DRAFT_279481</name>
</gene>
<dbReference type="InterPro" id="IPR020846">
    <property type="entry name" value="MFS_dom"/>
</dbReference>
<dbReference type="InterPro" id="IPR053791">
    <property type="entry name" value="MFS_Tri12-like"/>
</dbReference>
<dbReference type="Gene3D" id="1.20.1250.20">
    <property type="entry name" value="MFS general substrate transporter like domains"/>
    <property type="match status" value="2"/>
</dbReference>
<feature type="transmembrane region" description="Helical" evidence="6">
    <location>
        <begin position="418"/>
        <end position="437"/>
    </location>
</feature>
<dbReference type="PROSITE" id="PS50850">
    <property type="entry name" value="MFS"/>
    <property type="match status" value="1"/>
</dbReference>
<feature type="transmembrane region" description="Helical" evidence="6">
    <location>
        <begin position="449"/>
        <end position="474"/>
    </location>
</feature>
<feature type="transmembrane region" description="Helical" evidence="6">
    <location>
        <begin position="176"/>
        <end position="198"/>
    </location>
</feature>
<sequence length="597" mass="63809">MAEEKETVTRHNDVPAEHGLHHSITANTDTIIGFEADLGDLPKGYYRSKLFLGSMFATGMGLWAAVSTFGMVAPVIGYINADIGPSASYVWISIIYNVVLAVSLAPIGRLSDIFGRRYFFIGGGVIAVIGCIVCATAKTIPVLIGGNVLLGISTATQLCFHFVMGELVPMKYRYTGGAILYLFGIPGSGFGPAMATSFITKYPSVGWRAIYWLLLAGNVVALICWILFYFPPSFHKKHRNDIDSKMYWVKNFDYIGLALFTCGFVAFLLGLSWGGATYPWKSAAVIVSIVGGFAVLVVFVLYEIYAPQKEPLLPVHLFRNGHWVASCVLLGLGAGVYYAFAIIWPMQVAVLYGDGRILWVGLASCINGLSTISGQFVGGMLANKIGKTRFQCSAMFLIGGTFLGCAAVSNPYNFKTAIALIFMGCFFIGWNETICLANSTIVVHDQRYIGIAGGLAGSMRSGITSVIIAIYVSILTNKLTSNVASMVPAALTSAGLPATSVTGFITALGVGTPAAFDMVPGINSTILAAGSIAYKEANAGAYRTVYLSTIAFSVLGLALTFFAPNTEKHMTGKVAATLGNEDDTVLEKKQVDHLEEE</sequence>
<comment type="subcellular location">
    <subcellularLocation>
        <location evidence="1">Membrane</location>
        <topology evidence="1">Multi-pass membrane protein</topology>
    </subcellularLocation>
</comment>
<reference evidence="8" key="1">
    <citation type="journal article" date="2020" name="Stud. Mycol.">
        <title>101 Dothideomycetes genomes: a test case for predicting lifestyles and emergence of pathogens.</title>
        <authorList>
            <person name="Haridas S."/>
            <person name="Albert R."/>
            <person name="Binder M."/>
            <person name="Bloem J."/>
            <person name="Labutti K."/>
            <person name="Salamov A."/>
            <person name="Andreopoulos B."/>
            <person name="Baker S."/>
            <person name="Barry K."/>
            <person name="Bills G."/>
            <person name="Bluhm B."/>
            <person name="Cannon C."/>
            <person name="Castanera R."/>
            <person name="Culley D."/>
            <person name="Daum C."/>
            <person name="Ezra D."/>
            <person name="Gonzalez J."/>
            <person name="Henrissat B."/>
            <person name="Kuo A."/>
            <person name="Liang C."/>
            <person name="Lipzen A."/>
            <person name="Lutzoni F."/>
            <person name="Magnuson J."/>
            <person name="Mondo S."/>
            <person name="Nolan M."/>
            <person name="Ohm R."/>
            <person name="Pangilinan J."/>
            <person name="Park H.-J."/>
            <person name="Ramirez L."/>
            <person name="Alfaro M."/>
            <person name="Sun H."/>
            <person name="Tritt A."/>
            <person name="Yoshinaga Y."/>
            <person name="Zwiers L.-H."/>
            <person name="Turgeon B."/>
            <person name="Goodwin S."/>
            <person name="Spatafora J."/>
            <person name="Crous P."/>
            <person name="Grigoriev I."/>
        </authorList>
    </citation>
    <scope>NUCLEOTIDE SEQUENCE</scope>
    <source>
        <strain evidence="8">CBS 115976</strain>
    </source>
</reference>
<evidence type="ECO:0000313" key="9">
    <source>
        <dbReference type="Proteomes" id="UP000799302"/>
    </source>
</evidence>
<feature type="transmembrane region" description="Helical" evidence="6">
    <location>
        <begin position="323"/>
        <end position="345"/>
    </location>
</feature>
<evidence type="ECO:0000313" key="8">
    <source>
        <dbReference type="EMBL" id="KAF2668524.1"/>
    </source>
</evidence>
<evidence type="ECO:0000256" key="4">
    <source>
        <dbReference type="ARBA" id="ARBA00022989"/>
    </source>
</evidence>
<feature type="transmembrane region" description="Helical" evidence="6">
    <location>
        <begin position="283"/>
        <end position="302"/>
    </location>
</feature>
<dbReference type="PANTHER" id="PTHR23501:SF109">
    <property type="entry name" value="MAJOR FACILITATOR SUPERFAMILY (MFS) PROFILE DOMAIN-CONTAINING PROTEIN-RELATED"/>
    <property type="match status" value="1"/>
</dbReference>
<evidence type="ECO:0000256" key="2">
    <source>
        <dbReference type="ARBA" id="ARBA00022448"/>
    </source>
</evidence>
<dbReference type="GO" id="GO:0005886">
    <property type="term" value="C:plasma membrane"/>
    <property type="evidence" value="ECO:0007669"/>
    <property type="project" value="TreeGrafter"/>
</dbReference>
<evidence type="ECO:0000256" key="3">
    <source>
        <dbReference type="ARBA" id="ARBA00022692"/>
    </source>
</evidence>
<feature type="transmembrane region" description="Helical" evidence="6">
    <location>
        <begin position="251"/>
        <end position="271"/>
    </location>
</feature>
<keyword evidence="9" id="KW-1185">Reference proteome</keyword>
<keyword evidence="2" id="KW-0813">Transport</keyword>
<feature type="transmembrane region" description="Helical" evidence="6">
    <location>
        <begin position="88"/>
        <end position="107"/>
    </location>
</feature>
<feature type="transmembrane region" description="Helical" evidence="6">
    <location>
        <begin position="144"/>
        <end position="164"/>
    </location>
</feature>
<dbReference type="OrthoDB" id="4161376at2759"/>
<dbReference type="InterPro" id="IPR005829">
    <property type="entry name" value="Sugar_transporter_CS"/>
</dbReference>
<proteinExistence type="predicted"/>
<protein>
    <submittedName>
        <fullName evidence="8">Siderophore iron transporter</fullName>
    </submittedName>
</protein>
<evidence type="ECO:0000256" key="5">
    <source>
        <dbReference type="ARBA" id="ARBA00023136"/>
    </source>
</evidence>
<feature type="transmembrane region" description="Helical" evidence="6">
    <location>
        <begin position="357"/>
        <end position="382"/>
    </location>
</feature>
<feature type="transmembrane region" description="Helical" evidence="6">
    <location>
        <begin position="394"/>
        <end position="412"/>
    </location>
</feature>
<dbReference type="PANTHER" id="PTHR23501">
    <property type="entry name" value="MAJOR FACILITATOR SUPERFAMILY"/>
    <property type="match status" value="1"/>
</dbReference>
<dbReference type="Pfam" id="PF06609">
    <property type="entry name" value="TRI12"/>
    <property type="match status" value="1"/>
</dbReference>